<dbReference type="InterPro" id="IPR011576">
    <property type="entry name" value="Pyridox_Oxase_N"/>
</dbReference>
<dbReference type="PIRSF" id="PIRSF000190">
    <property type="entry name" value="Pyd_amn-ph_oxd"/>
    <property type="match status" value="1"/>
</dbReference>
<comment type="cofactor">
    <cofactor evidence="5">
        <name>FMN</name>
        <dbReference type="ChEBI" id="CHEBI:58210"/>
    </cofactor>
    <text evidence="5">Binds 1 FMN per subunit.</text>
</comment>
<feature type="binding site" evidence="5">
    <location>
        <position position="134"/>
    </location>
    <ligand>
        <name>substrate</name>
    </ligand>
</feature>
<dbReference type="Pfam" id="PF10590">
    <property type="entry name" value="PNP_phzG_C"/>
    <property type="match status" value="1"/>
</dbReference>
<evidence type="ECO:0000256" key="3">
    <source>
        <dbReference type="ARBA" id="ARBA00022643"/>
    </source>
</evidence>
<comment type="pathway">
    <text evidence="5">Cofactor metabolism; pyridoxal 5'-phosphate salvage; pyridoxal 5'-phosphate from pyridoxine 5'-phosphate: step 1/1.</text>
</comment>
<evidence type="ECO:0000256" key="2">
    <source>
        <dbReference type="ARBA" id="ARBA00022630"/>
    </source>
</evidence>
<accession>A0ABN5M1U3</accession>
<comment type="similarity">
    <text evidence="1 5">Belongs to the pyridoxamine 5'-phosphate oxidase family.</text>
</comment>
<feature type="binding site" evidence="5">
    <location>
        <position position="130"/>
    </location>
    <ligand>
        <name>substrate</name>
    </ligand>
</feature>
<organism evidence="8 9">
    <name type="scientific">Blattabacterium punctulatus</name>
    <dbReference type="NCBI Taxonomy" id="164514"/>
    <lineage>
        <taxon>Bacteria</taxon>
        <taxon>Pseudomonadati</taxon>
        <taxon>Bacteroidota</taxon>
        <taxon>Flavobacteriia</taxon>
        <taxon>Flavobacteriales</taxon>
        <taxon>Blattabacteriaceae</taxon>
        <taxon>Blattabacterium</taxon>
    </lineage>
</organism>
<keyword evidence="9" id="KW-1185">Reference proteome</keyword>
<comment type="pathway">
    <text evidence="5">Cofactor metabolism; pyridoxal 5'-phosphate salvage; pyridoxal 5'-phosphate from pyridoxamine 5'-phosphate: step 1/1.</text>
</comment>
<comment type="catalytic activity">
    <reaction evidence="5">
        <text>pyridoxamine 5'-phosphate + O2 + H2O = pyridoxal 5'-phosphate + H2O2 + NH4(+)</text>
        <dbReference type="Rhea" id="RHEA:15817"/>
        <dbReference type="ChEBI" id="CHEBI:15377"/>
        <dbReference type="ChEBI" id="CHEBI:15379"/>
        <dbReference type="ChEBI" id="CHEBI:16240"/>
        <dbReference type="ChEBI" id="CHEBI:28938"/>
        <dbReference type="ChEBI" id="CHEBI:58451"/>
        <dbReference type="ChEBI" id="CHEBI:597326"/>
        <dbReference type="EC" id="1.4.3.5"/>
    </reaction>
</comment>
<comment type="catalytic activity">
    <reaction evidence="5">
        <text>pyridoxine 5'-phosphate + O2 = pyridoxal 5'-phosphate + H2O2</text>
        <dbReference type="Rhea" id="RHEA:15149"/>
        <dbReference type="ChEBI" id="CHEBI:15379"/>
        <dbReference type="ChEBI" id="CHEBI:16240"/>
        <dbReference type="ChEBI" id="CHEBI:58589"/>
        <dbReference type="ChEBI" id="CHEBI:597326"/>
        <dbReference type="EC" id="1.4.3.5"/>
    </reaction>
</comment>
<gene>
    <name evidence="5 8" type="primary">pdxH</name>
    <name evidence="8" type="ORF">DM808_00245</name>
</gene>
<keyword evidence="3 5" id="KW-0288">FMN</keyword>
<dbReference type="Gene3D" id="2.30.110.10">
    <property type="entry name" value="Electron Transport, Fmn-binding Protein, Chain A"/>
    <property type="match status" value="1"/>
</dbReference>
<feature type="binding site" evidence="5">
    <location>
        <begin position="198"/>
        <end position="200"/>
    </location>
    <ligand>
        <name>substrate</name>
    </ligand>
</feature>
<dbReference type="InterPro" id="IPR012349">
    <property type="entry name" value="Split_barrel_FMN-bd"/>
</dbReference>
<keyword evidence="5" id="KW-0664">Pyridoxine biosynthesis</keyword>
<dbReference type="EMBL" id="CP029812">
    <property type="protein sequence ID" value="AWU39639.1"/>
    <property type="molecule type" value="Genomic_DNA"/>
</dbReference>
<feature type="domain" description="Pyridoxamine 5'-phosphate oxidase N-terminal" evidence="6">
    <location>
        <begin position="44"/>
        <end position="165"/>
    </location>
</feature>
<dbReference type="InterPro" id="IPR000659">
    <property type="entry name" value="Pyridox_Oxase"/>
</dbReference>
<evidence type="ECO:0000313" key="8">
    <source>
        <dbReference type="EMBL" id="AWU39639.1"/>
    </source>
</evidence>
<evidence type="ECO:0000259" key="6">
    <source>
        <dbReference type="Pfam" id="PF01243"/>
    </source>
</evidence>
<evidence type="ECO:0000259" key="7">
    <source>
        <dbReference type="Pfam" id="PF10590"/>
    </source>
</evidence>
<feature type="binding site" evidence="5">
    <location>
        <position position="192"/>
    </location>
    <ligand>
        <name>FMN</name>
        <dbReference type="ChEBI" id="CHEBI:58210"/>
    </ligand>
</feature>
<dbReference type="RefSeq" id="WP_110495087.1">
    <property type="nucleotide sequence ID" value="NZ_CP029811.1"/>
</dbReference>
<feature type="binding site" evidence="5">
    <location>
        <position position="90"/>
    </location>
    <ligand>
        <name>FMN</name>
        <dbReference type="ChEBI" id="CHEBI:58210"/>
    </ligand>
</feature>
<comment type="function">
    <text evidence="5">Catalyzes the oxidation of either pyridoxine 5'-phosphate (PNP) or pyridoxamine 5'-phosphate (PMP) into pyridoxal 5'-phosphate (PLP).</text>
</comment>
<dbReference type="PANTHER" id="PTHR10851:SF0">
    <property type="entry name" value="PYRIDOXINE-5'-PHOSPHATE OXIDASE"/>
    <property type="match status" value="1"/>
</dbReference>
<dbReference type="Proteomes" id="UP000247917">
    <property type="component" value="Chromosome"/>
</dbReference>
<feature type="domain" description="Pyridoxine 5'-phosphate oxidase dimerisation C-terminal" evidence="7">
    <location>
        <begin position="179"/>
        <end position="221"/>
    </location>
</feature>
<feature type="binding site" evidence="5">
    <location>
        <position position="202"/>
    </location>
    <ligand>
        <name>FMN</name>
        <dbReference type="ChEBI" id="CHEBI:58210"/>
    </ligand>
</feature>
<dbReference type="Pfam" id="PF01243">
    <property type="entry name" value="PNPOx_N"/>
    <property type="match status" value="1"/>
</dbReference>
<comment type="subunit">
    <text evidence="5">Homodimer.</text>
</comment>
<feature type="binding site" evidence="5">
    <location>
        <position position="112"/>
    </location>
    <ligand>
        <name>FMN</name>
        <dbReference type="ChEBI" id="CHEBI:58210"/>
    </ligand>
</feature>
<evidence type="ECO:0000256" key="1">
    <source>
        <dbReference type="ARBA" id="ARBA00007301"/>
    </source>
</evidence>
<feature type="binding site" evidence="5">
    <location>
        <begin position="147"/>
        <end position="148"/>
    </location>
    <ligand>
        <name>FMN</name>
        <dbReference type="ChEBI" id="CHEBI:58210"/>
    </ligand>
</feature>
<dbReference type="InterPro" id="IPR019576">
    <property type="entry name" value="Pyridoxamine_oxidase_dimer_C"/>
</dbReference>
<dbReference type="NCBIfam" id="NF004231">
    <property type="entry name" value="PRK05679.1"/>
    <property type="match status" value="1"/>
</dbReference>
<evidence type="ECO:0000256" key="5">
    <source>
        <dbReference type="HAMAP-Rule" id="MF_01629"/>
    </source>
</evidence>
<reference evidence="8 9" key="1">
    <citation type="journal article" date="2018" name="Genome Biol. Evol.">
        <title>Parallel and Gradual Genome Erosion in the Blattabacterium Endosymbionts of Mastotermes darwiniensis and Cryptocercus Wood Roaches.</title>
        <authorList>
            <person name="Kinjo Y."/>
            <person name="Bourguignon T."/>
            <person name="Tong K.J."/>
            <person name="Kuwahara H."/>
            <person name="Lim S.J."/>
            <person name="Yoon K.B."/>
            <person name="Shigenobu S."/>
            <person name="Park Y.C."/>
            <person name="Nalepa C.A."/>
            <person name="Hongoh Y."/>
            <person name="Ohkuma M."/>
            <person name="Lo N."/>
            <person name="Tokuda G."/>
        </authorList>
    </citation>
    <scope>NUCLEOTIDE SEQUENCE [LARGE SCALE GENOMIC DNA]</scope>
    <source>
        <strain evidence="8 9">CPUsv</strain>
    </source>
</reference>
<dbReference type="SUPFAM" id="SSF50475">
    <property type="entry name" value="FMN-binding split barrel"/>
    <property type="match status" value="1"/>
</dbReference>
<dbReference type="PROSITE" id="PS01064">
    <property type="entry name" value="PYRIDOX_OXIDASE"/>
    <property type="match status" value="1"/>
</dbReference>
<protein>
    <recommendedName>
        <fullName evidence="5">Pyridoxine/pyridoxamine 5'-phosphate oxidase</fullName>
        <ecNumber evidence="5">1.4.3.5</ecNumber>
    </recommendedName>
    <alternativeName>
        <fullName evidence="5">PNP/PMP oxidase</fullName>
        <shortName evidence="5">PNPOx</shortName>
    </alternativeName>
    <alternativeName>
        <fullName evidence="5">Pyridoxal 5'-phosphate synthase</fullName>
    </alternativeName>
</protein>
<sequence>MTFDLSNYRKIYKKNNLIESDVPSDPLKLFHNWFQEEKNIHKIHKKINEETNAMSISTIGKDGVPETRIVLLKMYSQKGFIFYTNYYSLKGRSIQKNPKVCISFYWPNTERQIIIQGDILKLSKNESDEYFYKRPKKNQIGCWASKQSVIIPSKEYLFIQYQKWTHFFKIHMIKRPFYWGGYIVKPYKMEFWQGQPNRLHDRLIYSNLEKKNKWKLYRLSP</sequence>
<comment type="caution">
    <text evidence="5">Lacks conserved residue(s) required for the propagation of feature annotation.</text>
</comment>
<feature type="binding site" evidence="5">
    <location>
        <begin position="68"/>
        <end position="73"/>
    </location>
    <ligand>
        <name>FMN</name>
        <dbReference type="ChEBI" id="CHEBI:58210"/>
    </ligand>
</feature>
<dbReference type="HAMAP" id="MF_01629">
    <property type="entry name" value="PdxH"/>
    <property type="match status" value="1"/>
</dbReference>
<proteinExistence type="inferred from homology"/>
<keyword evidence="4 5" id="KW-0560">Oxidoreductase</keyword>
<keyword evidence="2 5" id="KW-0285">Flavoprotein</keyword>
<dbReference type="EC" id="1.4.3.5" evidence="5"/>
<dbReference type="PANTHER" id="PTHR10851">
    <property type="entry name" value="PYRIDOXINE-5-PHOSPHATE OXIDASE"/>
    <property type="match status" value="1"/>
</dbReference>
<name>A0ABN5M1U3_9FLAO</name>
<dbReference type="NCBIfam" id="TIGR00558">
    <property type="entry name" value="pdxH"/>
    <property type="match status" value="1"/>
</dbReference>
<evidence type="ECO:0000256" key="4">
    <source>
        <dbReference type="ARBA" id="ARBA00023002"/>
    </source>
</evidence>
<dbReference type="InterPro" id="IPR019740">
    <property type="entry name" value="Pyridox_Oxase_CS"/>
</dbReference>
<feature type="binding site" evidence="5">
    <location>
        <begin position="83"/>
        <end position="84"/>
    </location>
    <ligand>
        <name>FMN</name>
        <dbReference type="ChEBI" id="CHEBI:58210"/>
    </ligand>
</feature>
<feature type="binding site" evidence="5">
    <location>
        <position position="73"/>
    </location>
    <ligand>
        <name>substrate</name>
    </ligand>
</feature>
<evidence type="ECO:0000313" key="9">
    <source>
        <dbReference type="Proteomes" id="UP000247917"/>
    </source>
</evidence>